<organism evidence="3 4">
    <name type="scientific">Aphis craccivora</name>
    <name type="common">Cowpea aphid</name>
    <dbReference type="NCBI Taxonomy" id="307492"/>
    <lineage>
        <taxon>Eukaryota</taxon>
        <taxon>Metazoa</taxon>
        <taxon>Ecdysozoa</taxon>
        <taxon>Arthropoda</taxon>
        <taxon>Hexapoda</taxon>
        <taxon>Insecta</taxon>
        <taxon>Pterygota</taxon>
        <taxon>Neoptera</taxon>
        <taxon>Paraneoptera</taxon>
        <taxon>Hemiptera</taxon>
        <taxon>Sternorrhyncha</taxon>
        <taxon>Aphidomorpha</taxon>
        <taxon>Aphidoidea</taxon>
        <taxon>Aphididae</taxon>
        <taxon>Aphidini</taxon>
        <taxon>Aphis</taxon>
        <taxon>Aphis</taxon>
    </lineage>
</organism>
<dbReference type="InterPro" id="IPR043502">
    <property type="entry name" value="DNA/RNA_pol_sf"/>
</dbReference>
<dbReference type="Proteomes" id="UP000478052">
    <property type="component" value="Unassembled WGS sequence"/>
</dbReference>
<accession>A0A6G0W0R3</accession>
<dbReference type="InterPro" id="IPR000477">
    <property type="entry name" value="RT_dom"/>
</dbReference>
<dbReference type="GO" id="GO:0071897">
    <property type="term" value="P:DNA biosynthetic process"/>
    <property type="evidence" value="ECO:0007669"/>
    <property type="project" value="UniProtKB-ARBA"/>
</dbReference>
<dbReference type="SUPFAM" id="SSF56672">
    <property type="entry name" value="DNA/RNA polymerases"/>
    <property type="match status" value="1"/>
</dbReference>
<feature type="non-terminal residue" evidence="3">
    <location>
        <position position="1"/>
    </location>
</feature>
<keyword evidence="4" id="KW-1185">Reference proteome</keyword>
<dbReference type="AlphaFoldDB" id="A0A6G0W0R3"/>
<dbReference type="OrthoDB" id="445826at2759"/>
<proteinExistence type="predicted"/>
<gene>
    <name evidence="3" type="ORF">FWK35_00031165</name>
</gene>
<reference evidence="3 4" key="1">
    <citation type="submission" date="2019-08" db="EMBL/GenBank/DDBJ databases">
        <title>Whole genome of Aphis craccivora.</title>
        <authorList>
            <person name="Voronova N.V."/>
            <person name="Shulinski R.S."/>
            <person name="Bandarenka Y.V."/>
            <person name="Zhorov D.G."/>
            <person name="Warner D."/>
        </authorList>
    </citation>
    <scope>NUCLEOTIDE SEQUENCE [LARGE SCALE GENOMIC DNA]</scope>
    <source>
        <strain evidence="3">180601</strain>
        <tissue evidence="3">Whole Body</tissue>
    </source>
</reference>
<sequence>VVSINGDHSAEGEIDYGVPQSNVLGPLLFILYINNICNLCIDGQVIIFADDTCLLFSGNSWVVHQKTTVGVNTVFKELNNNKLTLNISKSVFMAFSIYNTHISFEGIIIHSCNNQDLNFKLYNCQKISRVTIVKYLGLIFYWIYGGKFILIM</sequence>
<protein>
    <submittedName>
        <fullName evidence="3">Neuroblastoma-amplified sequence-like</fullName>
    </submittedName>
</protein>
<dbReference type="Pfam" id="PF00078">
    <property type="entry name" value="RVT_1"/>
    <property type="match status" value="1"/>
</dbReference>
<dbReference type="EMBL" id="VUJU01010225">
    <property type="protein sequence ID" value="KAF0715212.1"/>
    <property type="molecule type" value="Genomic_DNA"/>
</dbReference>
<evidence type="ECO:0000259" key="2">
    <source>
        <dbReference type="PROSITE" id="PS50878"/>
    </source>
</evidence>
<feature type="domain" description="Reverse transcriptase" evidence="2">
    <location>
        <begin position="1"/>
        <end position="109"/>
    </location>
</feature>
<keyword evidence="1" id="KW-0812">Transmembrane</keyword>
<evidence type="ECO:0000313" key="3">
    <source>
        <dbReference type="EMBL" id="KAF0715212.1"/>
    </source>
</evidence>
<keyword evidence="1" id="KW-1133">Transmembrane helix</keyword>
<evidence type="ECO:0000313" key="4">
    <source>
        <dbReference type="Proteomes" id="UP000478052"/>
    </source>
</evidence>
<comment type="caution">
    <text evidence="3">The sequence shown here is derived from an EMBL/GenBank/DDBJ whole genome shotgun (WGS) entry which is preliminary data.</text>
</comment>
<dbReference type="PROSITE" id="PS50878">
    <property type="entry name" value="RT_POL"/>
    <property type="match status" value="1"/>
</dbReference>
<feature type="transmembrane region" description="Helical" evidence="1">
    <location>
        <begin position="132"/>
        <end position="150"/>
    </location>
</feature>
<name>A0A6G0W0R3_APHCR</name>
<evidence type="ECO:0000256" key="1">
    <source>
        <dbReference type="SAM" id="Phobius"/>
    </source>
</evidence>
<keyword evidence="1" id="KW-0472">Membrane</keyword>